<protein>
    <recommendedName>
        <fullName evidence="2">Rad50/SbcC-type AAA domain-containing protein</fullName>
    </recommendedName>
</protein>
<evidence type="ECO:0008006" key="2">
    <source>
        <dbReference type="Google" id="ProtNLM"/>
    </source>
</evidence>
<evidence type="ECO:0000313" key="1">
    <source>
        <dbReference type="EMBL" id="KKM91194.1"/>
    </source>
</evidence>
<feature type="non-terminal residue" evidence="1">
    <location>
        <position position="93"/>
    </location>
</feature>
<gene>
    <name evidence="1" type="ORF">LCGC14_1231110</name>
</gene>
<dbReference type="InterPro" id="IPR027417">
    <property type="entry name" value="P-loop_NTPase"/>
</dbReference>
<accession>A0A0F9L8J3</accession>
<dbReference type="EMBL" id="LAZR01006569">
    <property type="protein sequence ID" value="KKM91194.1"/>
    <property type="molecule type" value="Genomic_DNA"/>
</dbReference>
<dbReference type="AlphaFoldDB" id="A0A0F9L8J3"/>
<dbReference type="Gene3D" id="3.40.50.300">
    <property type="entry name" value="P-loop containing nucleotide triphosphate hydrolases"/>
    <property type="match status" value="1"/>
</dbReference>
<sequence>MSKTKTIEIANLGPVPYLSIPVEPGVVVLRGRNDCGKSATLAEITKAQGNQRAVCTCRHGVAKGTFDGLGVHLSVGRSIRRSGEIEVASLEGK</sequence>
<name>A0A0F9L8J3_9ZZZZ</name>
<comment type="caution">
    <text evidence="1">The sequence shown here is derived from an EMBL/GenBank/DDBJ whole genome shotgun (WGS) entry which is preliminary data.</text>
</comment>
<proteinExistence type="predicted"/>
<reference evidence="1" key="1">
    <citation type="journal article" date="2015" name="Nature">
        <title>Complex archaea that bridge the gap between prokaryotes and eukaryotes.</title>
        <authorList>
            <person name="Spang A."/>
            <person name="Saw J.H."/>
            <person name="Jorgensen S.L."/>
            <person name="Zaremba-Niedzwiedzka K."/>
            <person name="Martijn J."/>
            <person name="Lind A.E."/>
            <person name="van Eijk R."/>
            <person name="Schleper C."/>
            <person name="Guy L."/>
            <person name="Ettema T.J."/>
        </authorList>
    </citation>
    <scope>NUCLEOTIDE SEQUENCE</scope>
</reference>
<organism evidence="1">
    <name type="scientific">marine sediment metagenome</name>
    <dbReference type="NCBI Taxonomy" id="412755"/>
    <lineage>
        <taxon>unclassified sequences</taxon>
        <taxon>metagenomes</taxon>
        <taxon>ecological metagenomes</taxon>
    </lineage>
</organism>